<evidence type="ECO:0000313" key="1">
    <source>
        <dbReference type="EMBL" id="KAK4498367.1"/>
    </source>
</evidence>
<evidence type="ECO:0000313" key="2">
    <source>
        <dbReference type="Proteomes" id="UP001305779"/>
    </source>
</evidence>
<dbReference type="EMBL" id="JAXOVC010000008">
    <property type="protein sequence ID" value="KAK4498367.1"/>
    <property type="molecule type" value="Genomic_DNA"/>
</dbReference>
<dbReference type="PANTHER" id="PTHR42085">
    <property type="entry name" value="F-BOX DOMAIN-CONTAINING PROTEIN"/>
    <property type="match status" value="1"/>
</dbReference>
<comment type="caution">
    <text evidence="1">The sequence shown here is derived from an EMBL/GenBank/DDBJ whole genome shotgun (WGS) entry which is preliminary data.</text>
</comment>
<organism evidence="1 2">
    <name type="scientific">Zasmidium cellare</name>
    <name type="common">Wine cellar mold</name>
    <name type="synonym">Racodium cellare</name>
    <dbReference type="NCBI Taxonomy" id="395010"/>
    <lineage>
        <taxon>Eukaryota</taxon>
        <taxon>Fungi</taxon>
        <taxon>Dikarya</taxon>
        <taxon>Ascomycota</taxon>
        <taxon>Pezizomycotina</taxon>
        <taxon>Dothideomycetes</taxon>
        <taxon>Dothideomycetidae</taxon>
        <taxon>Mycosphaerellales</taxon>
        <taxon>Mycosphaerellaceae</taxon>
        <taxon>Zasmidium</taxon>
    </lineage>
</organism>
<accession>A0ABR0EAA9</accession>
<name>A0ABR0EAA9_ZASCE</name>
<sequence length="251" mass="29900">MVRYRDKKPNYVNWSTEDLITAIENRTGEVVVLFQRKSVYIQRLEAIRRNPGLFRFLDLPAEMRNNVYEELLPARRGTEPRVTHTAILRTSKAMYKEAAQIFYQDSHVNLTIRTNKLHYTNPDKIRKVFPLSRISFEHTFGESIFCLYFRHIQNITVKIEWDWWSEIVGDDRKWHVRELLAFWQILVGKCEDLHTLRVVFERTPGKSRERQKVMLETLAPLRETWNEGRLKLEGLGDRTKQKFVDSCKTGD</sequence>
<proteinExistence type="predicted"/>
<dbReference type="PANTHER" id="PTHR42085:SF2">
    <property type="entry name" value="F-BOX DOMAIN-CONTAINING PROTEIN"/>
    <property type="match status" value="1"/>
</dbReference>
<protein>
    <submittedName>
        <fullName evidence="1">Uncharacterized protein</fullName>
    </submittedName>
</protein>
<dbReference type="Proteomes" id="UP001305779">
    <property type="component" value="Unassembled WGS sequence"/>
</dbReference>
<dbReference type="InterPro" id="IPR038883">
    <property type="entry name" value="AN11006-like"/>
</dbReference>
<keyword evidence="2" id="KW-1185">Reference proteome</keyword>
<reference evidence="1 2" key="1">
    <citation type="journal article" date="2023" name="G3 (Bethesda)">
        <title>A chromosome-level genome assembly of Zasmidium syzygii isolated from banana leaves.</title>
        <authorList>
            <person name="van Westerhoven A.C."/>
            <person name="Mehrabi R."/>
            <person name="Talebi R."/>
            <person name="Steentjes M.B.F."/>
            <person name="Corcolon B."/>
            <person name="Chong P.A."/>
            <person name="Kema G.H.J."/>
            <person name="Seidl M.F."/>
        </authorList>
    </citation>
    <scope>NUCLEOTIDE SEQUENCE [LARGE SCALE GENOMIC DNA]</scope>
    <source>
        <strain evidence="1 2">P124</strain>
    </source>
</reference>
<gene>
    <name evidence="1" type="ORF">PRZ48_011025</name>
</gene>